<dbReference type="AlphaFoldDB" id="A0A160VM37"/>
<protein>
    <submittedName>
        <fullName evidence="2">PpiC-type peptidyl-prolyl cis-trans isomerase</fullName>
    </submittedName>
</protein>
<proteinExistence type="predicted"/>
<reference evidence="2" key="1">
    <citation type="submission" date="2015-10" db="EMBL/GenBank/DDBJ databases">
        <authorList>
            <person name="Gilbert D.G."/>
        </authorList>
    </citation>
    <scope>NUCLEOTIDE SEQUENCE</scope>
</reference>
<dbReference type="GO" id="GO:0003755">
    <property type="term" value="F:peptidyl-prolyl cis-trans isomerase activity"/>
    <property type="evidence" value="ECO:0007669"/>
    <property type="project" value="InterPro"/>
</dbReference>
<dbReference type="SUPFAM" id="SSF109998">
    <property type="entry name" value="Triger factor/SurA peptide-binding domain-like"/>
    <property type="match status" value="1"/>
</dbReference>
<dbReference type="InterPro" id="IPR046357">
    <property type="entry name" value="PPIase_dom_sf"/>
</dbReference>
<dbReference type="SUPFAM" id="SSF54534">
    <property type="entry name" value="FKBP-like"/>
    <property type="match status" value="1"/>
</dbReference>
<organism evidence="2">
    <name type="scientific">hydrothermal vent metagenome</name>
    <dbReference type="NCBI Taxonomy" id="652676"/>
    <lineage>
        <taxon>unclassified sequences</taxon>
        <taxon>metagenomes</taxon>
        <taxon>ecological metagenomes</taxon>
    </lineage>
</organism>
<gene>
    <name evidence="2" type="ORF">MGWOODY_Mmi935</name>
</gene>
<dbReference type="Pfam" id="PF13616">
    <property type="entry name" value="Rotamase_3"/>
    <property type="match status" value="1"/>
</dbReference>
<dbReference type="PROSITE" id="PS50198">
    <property type="entry name" value="PPIC_PPIASE_2"/>
    <property type="match status" value="1"/>
</dbReference>
<accession>A0A160VM37</accession>
<dbReference type="InterPro" id="IPR050245">
    <property type="entry name" value="PrsA_foldase"/>
</dbReference>
<dbReference type="PANTHER" id="PTHR47245">
    <property type="entry name" value="PEPTIDYLPROLYL ISOMERASE"/>
    <property type="match status" value="1"/>
</dbReference>
<dbReference type="Gene3D" id="3.10.50.40">
    <property type="match status" value="1"/>
</dbReference>
<feature type="domain" description="PpiC" evidence="1">
    <location>
        <begin position="241"/>
        <end position="347"/>
    </location>
</feature>
<name>A0A160VM37_9ZZZZ</name>
<dbReference type="InterPro" id="IPR000297">
    <property type="entry name" value="PPIase_PpiC"/>
</dbReference>
<dbReference type="InterPro" id="IPR027304">
    <property type="entry name" value="Trigger_fact/SurA_dom_sf"/>
</dbReference>
<dbReference type="Gene3D" id="1.10.4030.10">
    <property type="entry name" value="Porin chaperone SurA, peptide-binding domain"/>
    <property type="match status" value="1"/>
</dbReference>
<dbReference type="EMBL" id="FAXC01000472">
    <property type="protein sequence ID" value="CUV10724.1"/>
    <property type="molecule type" value="Genomic_DNA"/>
</dbReference>
<evidence type="ECO:0000313" key="2">
    <source>
        <dbReference type="EMBL" id="CUV10724.1"/>
    </source>
</evidence>
<dbReference type="PANTHER" id="PTHR47245:SF2">
    <property type="entry name" value="PEPTIDYL-PROLYL CIS-TRANS ISOMERASE HP_0175-RELATED"/>
    <property type="match status" value="1"/>
</dbReference>
<dbReference type="Pfam" id="PF13623">
    <property type="entry name" value="SurA_N_2"/>
    <property type="match status" value="1"/>
</dbReference>
<sequence length="614" mass="69243">MGLMTTMRNRMHIFLWAILILFLLSISIGGLVGGANIIDQLFGRVDPATAIGVVNGQKIPPDEFSRAVSARLEQIRDSGRDLTDRDFEQARNQVWDDYIRDILIYQSIDELDITVSDVEVLYHLQNIPPPFLVSDPTFQTNGQFDQEKYDQAINNPVGNEWGQIEQFMKSTYLPNIKLQEMINADVMITEADIWSSYIKQYVNYTIDGIHVTTNSVQDDVSDPTEDELFEEYTRRIDDFKREETRTLEVAAWEKKPSVEDTNRVLSNCSAIMDQLNTGSDFGELANIHTEDPGNQVSPDSGRGGNLGWFSRGQMVKPFEDAAFVASAGDIVGPVLSRFGYHIIKVNDQRTTDDKEELNASHILLKINMGPNTRDALKRKSTLFSYDASDPTIGFAAAVDSHQVDTKTTSNITVGSSALRIFGPFRNAVRFAYENQLDDVSDPLENDRYFIVARLDSILPEGTHSFEEVEGQIKNSMNQDRRLEATKVLAEQLLDQFDQGATFQEIKDNNDNVDLVSGETKLLTRSFNSFGRSNFLVGALLKARAGDVIGPISTTRGHGIVKVVDISGIDSSDFEIKRDVIYKNIHSQRQSESFQNWYQDLLDQAEIVDNRKFYF</sequence>
<keyword evidence="2" id="KW-0413">Isomerase</keyword>
<evidence type="ECO:0000259" key="1">
    <source>
        <dbReference type="PROSITE" id="PS50198"/>
    </source>
</evidence>